<accession>A0A2N0VH98</accession>
<dbReference type="UniPathway" id="UPA00120">
    <property type="reaction ID" value="UER00203"/>
</dbReference>
<evidence type="ECO:0000256" key="12">
    <source>
        <dbReference type="ARBA" id="ARBA00023222"/>
    </source>
</evidence>
<protein>
    <recommendedName>
        <fullName evidence="8">Bifunctional chorismate mutase/prephenate dehydratase</fullName>
        <ecNumber evidence="7">4.2.1.51</ecNumber>
        <ecNumber evidence="6">5.4.99.5</ecNumber>
    </recommendedName>
    <alternativeName>
        <fullName evidence="17">Chorismate mutase-prephenate dehydratase</fullName>
    </alternativeName>
    <alternativeName>
        <fullName evidence="16">p-protein</fullName>
    </alternativeName>
</protein>
<comment type="catalytic activity">
    <reaction evidence="1">
        <text>chorismate = prephenate</text>
        <dbReference type="Rhea" id="RHEA:13897"/>
        <dbReference type="ChEBI" id="CHEBI:29748"/>
        <dbReference type="ChEBI" id="CHEBI:29934"/>
        <dbReference type="EC" id="5.4.99.5"/>
    </reaction>
</comment>
<keyword evidence="11" id="KW-0057">Aromatic amino acid biosynthesis</keyword>
<dbReference type="InterPro" id="IPR001086">
    <property type="entry name" value="Preph_deHydtase"/>
</dbReference>
<evidence type="ECO:0000256" key="15">
    <source>
        <dbReference type="ARBA" id="ARBA00023268"/>
    </source>
</evidence>
<comment type="subcellular location">
    <subcellularLocation>
        <location evidence="3">Cytoplasm</location>
    </subcellularLocation>
</comment>
<evidence type="ECO:0000256" key="20">
    <source>
        <dbReference type="PIRSR" id="PIRSR001500-2"/>
    </source>
</evidence>
<organism evidence="24 25">
    <name type="scientific">Rhodohalobacter barkolensis</name>
    <dbReference type="NCBI Taxonomy" id="2053187"/>
    <lineage>
        <taxon>Bacteria</taxon>
        <taxon>Pseudomonadati</taxon>
        <taxon>Balneolota</taxon>
        <taxon>Balneolia</taxon>
        <taxon>Balneolales</taxon>
        <taxon>Balneolaceae</taxon>
        <taxon>Rhodohalobacter</taxon>
    </lineage>
</organism>
<feature type="domain" description="ACT" evidence="23">
    <location>
        <begin position="299"/>
        <end position="376"/>
    </location>
</feature>
<dbReference type="NCBIfam" id="NF008865">
    <property type="entry name" value="PRK11898.1"/>
    <property type="match status" value="1"/>
</dbReference>
<evidence type="ECO:0000256" key="13">
    <source>
        <dbReference type="ARBA" id="ARBA00023235"/>
    </source>
</evidence>
<reference evidence="24 25" key="1">
    <citation type="submission" date="2017-11" db="EMBL/GenBank/DDBJ databases">
        <title>Rhodohalobacter 15182 sp. nov., isolated from a salt lake.</title>
        <authorList>
            <person name="Han S."/>
        </authorList>
    </citation>
    <scope>NUCLEOTIDE SEQUENCE [LARGE SCALE GENOMIC DNA]</scope>
    <source>
        <strain evidence="24 25">15182</strain>
    </source>
</reference>
<evidence type="ECO:0000256" key="19">
    <source>
        <dbReference type="PIRSR" id="PIRSR001500-1"/>
    </source>
</evidence>
<dbReference type="SUPFAM" id="SSF53850">
    <property type="entry name" value="Periplasmic binding protein-like II"/>
    <property type="match status" value="1"/>
</dbReference>
<evidence type="ECO:0000256" key="7">
    <source>
        <dbReference type="ARBA" id="ARBA00013147"/>
    </source>
</evidence>
<keyword evidence="25" id="KW-1185">Reference proteome</keyword>
<dbReference type="Pfam" id="PF00800">
    <property type="entry name" value="PDT"/>
    <property type="match status" value="1"/>
</dbReference>
<feature type="domain" description="Prephenate dehydratase" evidence="22">
    <location>
        <begin position="105"/>
        <end position="285"/>
    </location>
</feature>
<dbReference type="RefSeq" id="WP_101073104.1">
    <property type="nucleotide sequence ID" value="NZ_PISP01000002.1"/>
</dbReference>
<dbReference type="GO" id="GO:0005737">
    <property type="term" value="C:cytoplasm"/>
    <property type="evidence" value="ECO:0007669"/>
    <property type="project" value="UniProtKB-SubCell"/>
</dbReference>
<keyword evidence="13" id="KW-0413">Isomerase</keyword>
<dbReference type="EMBL" id="PISP01000002">
    <property type="protein sequence ID" value="PKD43562.1"/>
    <property type="molecule type" value="Genomic_DNA"/>
</dbReference>
<evidence type="ECO:0000313" key="25">
    <source>
        <dbReference type="Proteomes" id="UP000233398"/>
    </source>
</evidence>
<comment type="function">
    <text evidence="2">Catalyzes the Claisen rearrangement of chorismate to prephenate and the decarboxylation/dehydration of prephenate to phenylpyruvate.</text>
</comment>
<dbReference type="InterPro" id="IPR018528">
    <property type="entry name" value="Preph_deHydtase_CS"/>
</dbReference>
<dbReference type="InterPro" id="IPR002701">
    <property type="entry name" value="CM_II_prokaryot"/>
</dbReference>
<comment type="caution">
    <text evidence="24">The sequence shown here is derived from an EMBL/GenBank/DDBJ whole genome shotgun (WGS) entry which is preliminary data.</text>
</comment>
<feature type="binding site" evidence="19">
    <location>
        <position position="10"/>
    </location>
    <ligand>
        <name>substrate</name>
    </ligand>
</feature>
<dbReference type="InterPro" id="IPR002912">
    <property type="entry name" value="ACT_dom"/>
</dbReference>
<dbReference type="PROSITE" id="PS51671">
    <property type="entry name" value="ACT"/>
    <property type="match status" value="1"/>
</dbReference>
<dbReference type="Proteomes" id="UP000233398">
    <property type="component" value="Unassembled WGS sequence"/>
</dbReference>
<dbReference type="CDD" id="cd04905">
    <property type="entry name" value="ACT_CM-PDT"/>
    <property type="match status" value="1"/>
</dbReference>
<dbReference type="InterPro" id="IPR008242">
    <property type="entry name" value="Chor_mutase/pphenate_deHydtase"/>
</dbReference>
<evidence type="ECO:0000256" key="10">
    <source>
        <dbReference type="ARBA" id="ARBA00022605"/>
    </source>
</evidence>
<dbReference type="GO" id="GO:0004664">
    <property type="term" value="F:prephenate dehydratase activity"/>
    <property type="evidence" value="ECO:0007669"/>
    <property type="project" value="UniProtKB-EC"/>
</dbReference>
<proteinExistence type="predicted"/>
<dbReference type="InterPro" id="IPR045865">
    <property type="entry name" value="ACT-like_dom_sf"/>
</dbReference>
<keyword evidence="9" id="KW-0963">Cytoplasm</keyword>
<dbReference type="CDD" id="cd13631">
    <property type="entry name" value="PBP2_Ct-PDT_like"/>
    <property type="match status" value="1"/>
</dbReference>
<keyword evidence="12" id="KW-0584">Phenylalanine biosynthesis</keyword>
<evidence type="ECO:0000256" key="3">
    <source>
        <dbReference type="ARBA" id="ARBA00004496"/>
    </source>
</evidence>
<feature type="domain" description="Chorismate mutase" evidence="21">
    <location>
        <begin position="1"/>
        <end position="91"/>
    </location>
</feature>
<gene>
    <name evidence="24" type="ORF">CWD77_08315</name>
</gene>
<dbReference type="PROSITE" id="PS51168">
    <property type="entry name" value="CHORISMATE_MUT_2"/>
    <property type="match status" value="1"/>
</dbReference>
<evidence type="ECO:0000256" key="17">
    <source>
        <dbReference type="ARBA" id="ARBA00031520"/>
    </source>
</evidence>
<dbReference type="UniPathway" id="UPA00121">
    <property type="reaction ID" value="UER00345"/>
</dbReference>
<feature type="binding site" evidence="19">
    <location>
        <position position="83"/>
    </location>
    <ligand>
        <name>substrate</name>
    </ligand>
</feature>
<dbReference type="PROSITE" id="PS00857">
    <property type="entry name" value="PREPHENATE_DEHYDR_1"/>
    <property type="match status" value="1"/>
</dbReference>
<dbReference type="EC" id="5.4.99.5" evidence="6"/>
<dbReference type="PANTHER" id="PTHR21022">
    <property type="entry name" value="PREPHENATE DEHYDRATASE P PROTEIN"/>
    <property type="match status" value="1"/>
</dbReference>
<dbReference type="PANTHER" id="PTHR21022:SF19">
    <property type="entry name" value="PREPHENATE DEHYDRATASE-RELATED"/>
    <property type="match status" value="1"/>
</dbReference>
<sequence length="382" mass="43246">MAEKSLDEIRQAIDQIDETIVKSLGERQRIVKKVLTDKLSSATEVRDPEREEKLIEKLKQIAAKEGVDPYFLEQMYREIIQYSVRYQTHALVDHQNEKSGEESIKVAYQGTDGAYSHQAAMRHFEPRYGTVECIGYKRFDEAAEAVEKRDADVAFLPIENTTAGSINDTYDLLAEKELFIIGEEVLQVNHCLMAPEHVELSNIRRILSHPQAIAQCSKFLAGLTRCHVESYFDTAMAARKVRDDADLSQAAIAGSYAAEIYGLKIIHRDMANQKENYTRFVVVSRESIKCDPQLDCKTSLIFATVDEKGALLKCLNILGDSGINMTKLESRPRLGHPWQSLFYLDLAGNKNDHQLGEALNKLSKKAQYIKVLGSYPVRKGKW</sequence>
<dbReference type="SUPFAM" id="SSF48600">
    <property type="entry name" value="Chorismate mutase II"/>
    <property type="match status" value="1"/>
</dbReference>
<evidence type="ECO:0000256" key="4">
    <source>
        <dbReference type="ARBA" id="ARBA00004741"/>
    </source>
</evidence>
<feature type="binding site" evidence="19">
    <location>
        <position position="51"/>
    </location>
    <ligand>
        <name>substrate</name>
    </ligand>
</feature>
<dbReference type="GO" id="GO:0004106">
    <property type="term" value="F:chorismate mutase activity"/>
    <property type="evidence" value="ECO:0007669"/>
    <property type="project" value="UniProtKB-EC"/>
</dbReference>
<feature type="binding site" evidence="19">
    <location>
        <position position="38"/>
    </location>
    <ligand>
        <name>substrate</name>
    </ligand>
</feature>
<dbReference type="Gene3D" id="3.30.70.260">
    <property type="match status" value="1"/>
</dbReference>
<evidence type="ECO:0000256" key="11">
    <source>
        <dbReference type="ARBA" id="ARBA00023141"/>
    </source>
</evidence>
<comment type="pathway">
    <text evidence="4">Amino-acid biosynthesis; L-phenylalanine biosynthesis; phenylpyruvate from prephenate: step 1/1.</text>
</comment>
<evidence type="ECO:0000256" key="2">
    <source>
        <dbReference type="ARBA" id="ARBA00002364"/>
    </source>
</evidence>
<dbReference type="SMART" id="SM00830">
    <property type="entry name" value="CM_2"/>
    <property type="match status" value="1"/>
</dbReference>
<evidence type="ECO:0000256" key="14">
    <source>
        <dbReference type="ARBA" id="ARBA00023239"/>
    </source>
</evidence>
<evidence type="ECO:0000259" key="23">
    <source>
        <dbReference type="PROSITE" id="PS51671"/>
    </source>
</evidence>
<dbReference type="SUPFAM" id="SSF55021">
    <property type="entry name" value="ACT-like"/>
    <property type="match status" value="1"/>
</dbReference>
<dbReference type="AlphaFoldDB" id="A0A2N0VH98"/>
<dbReference type="Gene3D" id="1.20.59.10">
    <property type="entry name" value="Chorismate mutase"/>
    <property type="match status" value="1"/>
</dbReference>
<evidence type="ECO:0000256" key="1">
    <source>
        <dbReference type="ARBA" id="ARBA00000824"/>
    </source>
</evidence>
<dbReference type="PIRSF" id="PIRSF001500">
    <property type="entry name" value="Chor_mut_pdt_Ppr"/>
    <property type="match status" value="1"/>
</dbReference>
<feature type="site" description="Essential for prephenate dehydratase activity" evidence="20">
    <location>
        <position position="278"/>
    </location>
</feature>
<dbReference type="PROSITE" id="PS51171">
    <property type="entry name" value="PREPHENATE_DEHYDR_3"/>
    <property type="match status" value="1"/>
</dbReference>
<dbReference type="OrthoDB" id="9802281at2"/>
<comment type="catalytic activity">
    <reaction evidence="18">
        <text>prephenate + H(+) = 3-phenylpyruvate + CO2 + H2O</text>
        <dbReference type="Rhea" id="RHEA:21648"/>
        <dbReference type="ChEBI" id="CHEBI:15377"/>
        <dbReference type="ChEBI" id="CHEBI:15378"/>
        <dbReference type="ChEBI" id="CHEBI:16526"/>
        <dbReference type="ChEBI" id="CHEBI:18005"/>
        <dbReference type="ChEBI" id="CHEBI:29934"/>
        <dbReference type="EC" id="4.2.1.51"/>
    </reaction>
</comment>
<feature type="binding site" evidence="19">
    <location>
        <position position="27"/>
    </location>
    <ligand>
        <name>substrate</name>
    </ligand>
</feature>
<keyword evidence="14" id="KW-0456">Lyase</keyword>
<dbReference type="FunFam" id="3.40.190.10:FF:000034">
    <property type="entry name" value="Chorismate mutase/prephenate dehydratase"/>
    <property type="match status" value="1"/>
</dbReference>
<dbReference type="InterPro" id="IPR036263">
    <property type="entry name" value="Chorismate_II_sf"/>
</dbReference>
<feature type="binding site" evidence="19">
    <location>
        <position position="47"/>
    </location>
    <ligand>
        <name>substrate</name>
    </ligand>
</feature>
<evidence type="ECO:0000256" key="18">
    <source>
        <dbReference type="ARBA" id="ARBA00047848"/>
    </source>
</evidence>
<evidence type="ECO:0000256" key="9">
    <source>
        <dbReference type="ARBA" id="ARBA00022490"/>
    </source>
</evidence>
<dbReference type="GO" id="GO:0009094">
    <property type="term" value="P:L-phenylalanine biosynthetic process"/>
    <property type="evidence" value="ECO:0007669"/>
    <property type="project" value="UniProtKB-UniPathway"/>
</dbReference>
<dbReference type="EC" id="4.2.1.51" evidence="7"/>
<feature type="binding site" evidence="19">
    <location>
        <position position="87"/>
    </location>
    <ligand>
        <name>substrate</name>
    </ligand>
</feature>
<dbReference type="InterPro" id="IPR036979">
    <property type="entry name" value="CM_dom_sf"/>
</dbReference>
<dbReference type="Gene3D" id="3.40.190.10">
    <property type="entry name" value="Periplasmic binding protein-like II"/>
    <property type="match status" value="2"/>
</dbReference>
<dbReference type="Pfam" id="PF01817">
    <property type="entry name" value="CM_2"/>
    <property type="match status" value="1"/>
</dbReference>
<evidence type="ECO:0000256" key="6">
    <source>
        <dbReference type="ARBA" id="ARBA00012404"/>
    </source>
</evidence>
<keyword evidence="15" id="KW-0511">Multifunctional enzyme</keyword>
<name>A0A2N0VH98_9BACT</name>
<evidence type="ECO:0000313" key="24">
    <source>
        <dbReference type="EMBL" id="PKD43562.1"/>
    </source>
</evidence>
<evidence type="ECO:0000259" key="22">
    <source>
        <dbReference type="PROSITE" id="PS51171"/>
    </source>
</evidence>
<evidence type="ECO:0000256" key="16">
    <source>
        <dbReference type="ARBA" id="ARBA00031175"/>
    </source>
</evidence>
<comment type="pathway">
    <text evidence="5">Metabolic intermediate biosynthesis; prephenate biosynthesis; prephenate from chorismate: step 1/1.</text>
</comment>
<evidence type="ECO:0000256" key="8">
    <source>
        <dbReference type="ARBA" id="ARBA00014401"/>
    </source>
</evidence>
<evidence type="ECO:0000256" key="5">
    <source>
        <dbReference type="ARBA" id="ARBA00004817"/>
    </source>
</evidence>
<dbReference type="PROSITE" id="PS00858">
    <property type="entry name" value="PREPHENATE_DEHYDR_2"/>
    <property type="match status" value="1"/>
</dbReference>
<keyword evidence="10" id="KW-0028">Amino-acid biosynthesis</keyword>
<evidence type="ECO:0000259" key="21">
    <source>
        <dbReference type="PROSITE" id="PS51168"/>
    </source>
</evidence>
<dbReference type="GO" id="GO:0046417">
    <property type="term" value="P:chorismate metabolic process"/>
    <property type="evidence" value="ECO:0007669"/>
    <property type="project" value="InterPro"/>
</dbReference>